<evidence type="ECO:0000313" key="10">
    <source>
        <dbReference type="EMBL" id="GFT81982.1"/>
    </source>
</evidence>
<gene>
    <name evidence="10" type="primary">AVEN_51979_1</name>
    <name evidence="10" type="ORF">NPIL_370701</name>
</gene>
<feature type="domain" description="DZANK-type" evidence="9">
    <location>
        <begin position="286"/>
        <end position="329"/>
    </location>
</feature>
<evidence type="ECO:0000256" key="7">
    <source>
        <dbReference type="ARBA" id="ARBA00023273"/>
    </source>
</evidence>
<organism evidence="10 11">
    <name type="scientific">Nephila pilipes</name>
    <name type="common">Giant wood spider</name>
    <name type="synonym">Nephila maculata</name>
    <dbReference type="NCBI Taxonomy" id="299642"/>
    <lineage>
        <taxon>Eukaryota</taxon>
        <taxon>Metazoa</taxon>
        <taxon>Ecdysozoa</taxon>
        <taxon>Arthropoda</taxon>
        <taxon>Chelicerata</taxon>
        <taxon>Arachnida</taxon>
        <taxon>Araneae</taxon>
        <taxon>Araneomorphae</taxon>
        <taxon>Entelegynae</taxon>
        <taxon>Araneoidea</taxon>
        <taxon>Nephilidae</taxon>
        <taxon>Nephila</taxon>
    </lineage>
</organism>
<comment type="caution">
    <text evidence="10">The sequence shown here is derived from an EMBL/GenBank/DDBJ whole genome shotgun (WGS) entry which is preliminary data.</text>
</comment>
<dbReference type="Proteomes" id="UP000887013">
    <property type="component" value="Unassembled WGS sequence"/>
</dbReference>
<keyword evidence="5" id="KW-0862">Zinc</keyword>
<feature type="region of interest" description="Disordered" evidence="8">
    <location>
        <begin position="114"/>
        <end position="258"/>
    </location>
</feature>
<dbReference type="InterPro" id="IPR026876">
    <property type="entry name" value="Fn3_assoc_repeat"/>
</dbReference>
<comment type="subcellular location">
    <subcellularLocation>
        <location evidence="1">Cell projection</location>
    </subcellularLocation>
</comment>
<dbReference type="GO" id="GO:0042995">
    <property type="term" value="C:cell projection"/>
    <property type="evidence" value="ECO:0007669"/>
    <property type="project" value="UniProtKB-SubCell"/>
</dbReference>
<evidence type="ECO:0000313" key="11">
    <source>
        <dbReference type="Proteomes" id="UP000887013"/>
    </source>
</evidence>
<dbReference type="Pfam" id="PF12773">
    <property type="entry name" value="DZR"/>
    <property type="match status" value="1"/>
</dbReference>
<name>A0A8X6PT47_NEPPI</name>
<keyword evidence="4" id="KW-0863">Zinc-finger</keyword>
<dbReference type="EMBL" id="BMAW01072243">
    <property type="protein sequence ID" value="GFT81982.1"/>
    <property type="molecule type" value="Genomic_DNA"/>
</dbReference>
<dbReference type="PANTHER" id="PTHR16058:SF4">
    <property type="entry name" value="DOUBLE ZINC RIBBON AND ANKYRIN REPEAT-CONTAINING PROTEIN 1"/>
    <property type="match status" value="1"/>
</dbReference>
<dbReference type="OrthoDB" id="37886at2759"/>
<evidence type="ECO:0000259" key="9">
    <source>
        <dbReference type="Pfam" id="PF12773"/>
    </source>
</evidence>
<feature type="compositionally biased region" description="Basic and acidic residues" evidence="8">
    <location>
        <begin position="150"/>
        <end position="171"/>
    </location>
</feature>
<evidence type="ECO:0000256" key="6">
    <source>
        <dbReference type="ARBA" id="ARBA00023043"/>
    </source>
</evidence>
<protein>
    <recommendedName>
        <fullName evidence="9">DZANK-type domain-containing protein</fullName>
    </recommendedName>
</protein>
<dbReference type="InterPro" id="IPR052481">
    <property type="entry name" value="DZAN1"/>
</dbReference>
<sequence>MAPFSIPAPCIVPLRTPVFGGSRTIDTQTKVELMCETYLAHEIFYTLDGTKPQPYAGIVQGSKLYKYKCPFCLPAGKITVKAIALNTYVRSMRSNVVTKYFEVIKIETDSITKKESNKGVKKGSSNASKKNRKPEPTPAQEVSTPASNEVAEKVDFEFHEDVKENHERRDSLGSIDEFPPDLDYFPGEDSSDGLSDAGSLNSVPERKEVTEYKTEENMFAAQNSPPTEKEQDSQENGESLSVDEHKNKSLSEDDENLQVEKKTSLDELSSKAATYCIMCETVLQHCRLCTTLNAITSKYCIHCGEKLMHRCSNCMEFISMMASFCQFCGKKVELDDESLISYADHSMMAEPQKMNVSVQQSLNTANKETQTPVQSQKDYKDFISPRKKKLPSHSPGRGYWHQQLDYICNHLKSYAFNNVEFRESISKPMLSEFQKVEVIKDDDSITVTISFTPFVLEKENDVKYLNQKSFV</sequence>
<reference evidence="10" key="1">
    <citation type="submission" date="2020-08" db="EMBL/GenBank/DDBJ databases">
        <title>Multicomponent nature underlies the extraordinary mechanical properties of spider dragline silk.</title>
        <authorList>
            <person name="Kono N."/>
            <person name="Nakamura H."/>
            <person name="Mori M."/>
            <person name="Yoshida Y."/>
            <person name="Ohtoshi R."/>
            <person name="Malay A.D."/>
            <person name="Moran D.A.P."/>
            <person name="Tomita M."/>
            <person name="Numata K."/>
            <person name="Arakawa K."/>
        </authorList>
    </citation>
    <scope>NUCLEOTIDE SEQUENCE</scope>
</reference>
<evidence type="ECO:0000256" key="1">
    <source>
        <dbReference type="ARBA" id="ARBA00004316"/>
    </source>
</evidence>
<feature type="compositionally biased region" description="Low complexity" evidence="8">
    <location>
        <begin position="192"/>
        <end position="202"/>
    </location>
</feature>
<dbReference type="PANTHER" id="PTHR16058">
    <property type="entry name" value="DOUBLE ZINC RIBBON AND ANKYRIN REPEAT-CONTAINING PROTEIN 1"/>
    <property type="match status" value="1"/>
</dbReference>
<evidence type="ECO:0000256" key="4">
    <source>
        <dbReference type="ARBA" id="ARBA00022771"/>
    </source>
</evidence>
<evidence type="ECO:0000256" key="8">
    <source>
        <dbReference type="SAM" id="MobiDB-lite"/>
    </source>
</evidence>
<keyword evidence="6" id="KW-0040">ANK repeat</keyword>
<keyword evidence="11" id="KW-1185">Reference proteome</keyword>
<dbReference type="InterPro" id="IPR025874">
    <property type="entry name" value="DZR"/>
</dbReference>
<accession>A0A8X6PT47</accession>
<keyword evidence="3" id="KW-0677">Repeat</keyword>
<feature type="compositionally biased region" description="Basic and acidic residues" evidence="8">
    <location>
        <begin position="204"/>
        <end position="216"/>
    </location>
</feature>
<keyword evidence="2" id="KW-0479">Metal-binding</keyword>
<feature type="compositionally biased region" description="Basic and acidic residues" evidence="8">
    <location>
        <begin position="242"/>
        <end position="251"/>
    </location>
</feature>
<evidence type="ECO:0000256" key="5">
    <source>
        <dbReference type="ARBA" id="ARBA00022833"/>
    </source>
</evidence>
<dbReference type="AlphaFoldDB" id="A0A8X6PT47"/>
<dbReference type="GO" id="GO:0008270">
    <property type="term" value="F:zinc ion binding"/>
    <property type="evidence" value="ECO:0007669"/>
    <property type="project" value="UniProtKB-KW"/>
</dbReference>
<evidence type="ECO:0000256" key="2">
    <source>
        <dbReference type="ARBA" id="ARBA00022723"/>
    </source>
</evidence>
<dbReference type="Pfam" id="PF13287">
    <property type="entry name" value="Fn3_assoc"/>
    <property type="match status" value="1"/>
</dbReference>
<evidence type="ECO:0000256" key="3">
    <source>
        <dbReference type="ARBA" id="ARBA00022737"/>
    </source>
</evidence>
<keyword evidence="7" id="KW-0966">Cell projection</keyword>
<proteinExistence type="predicted"/>